<reference evidence="1" key="1">
    <citation type="journal article" date="2015" name="Nature">
        <title>Complex archaea that bridge the gap between prokaryotes and eukaryotes.</title>
        <authorList>
            <person name="Spang A."/>
            <person name="Saw J.H."/>
            <person name="Jorgensen S.L."/>
            <person name="Zaremba-Niedzwiedzka K."/>
            <person name="Martijn J."/>
            <person name="Lind A.E."/>
            <person name="van Eijk R."/>
            <person name="Schleper C."/>
            <person name="Guy L."/>
            <person name="Ettema T.J."/>
        </authorList>
    </citation>
    <scope>NUCLEOTIDE SEQUENCE</scope>
</reference>
<dbReference type="Pfam" id="PF03577">
    <property type="entry name" value="Peptidase_C69"/>
    <property type="match status" value="1"/>
</dbReference>
<name>A0A0F9SXL9_9ZZZZ</name>
<protein>
    <recommendedName>
        <fullName evidence="2">Dipeptidase</fullName>
    </recommendedName>
</protein>
<accession>A0A0F9SXL9</accession>
<dbReference type="AlphaFoldDB" id="A0A0F9SXL9"/>
<proteinExistence type="predicted"/>
<evidence type="ECO:0000313" key="1">
    <source>
        <dbReference type="EMBL" id="KKN71684.1"/>
    </source>
</evidence>
<organism evidence="1">
    <name type="scientific">marine sediment metagenome</name>
    <dbReference type="NCBI Taxonomy" id="412755"/>
    <lineage>
        <taxon>unclassified sequences</taxon>
        <taxon>metagenomes</taxon>
        <taxon>ecological metagenomes</taxon>
    </lineage>
</organism>
<dbReference type="EMBL" id="LAZR01000378">
    <property type="protein sequence ID" value="KKN71684.1"/>
    <property type="molecule type" value="Genomic_DNA"/>
</dbReference>
<dbReference type="InterPro" id="IPR005322">
    <property type="entry name" value="Peptidase_C69"/>
</dbReference>
<dbReference type="GO" id="GO:0006508">
    <property type="term" value="P:proteolysis"/>
    <property type="evidence" value="ECO:0007669"/>
    <property type="project" value="InterPro"/>
</dbReference>
<dbReference type="GO" id="GO:0016805">
    <property type="term" value="F:dipeptidase activity"/>
    <property type="evidence" value="ECO:0007669"/>
    <property type="project" value="InterPro"/>
</dbReference>
<gene>
    <name evidence="1" type="ORF">LCGC14_0418440</name>
</gene>
<evidence type="ECO:0008006" key="2">
    <source>
        <dbReference type="Google" id="ProtNLM"/>
    </source>
</evidence>
<dbReference type="PANTHER" id="PTHR12994:SF17">
    <property type="entry name" value="LD30995P"/>
    <property type="match status" value="1"/>
</dbReference>
<dbReference type="PANTHER" id="PTHR12994">
    <property type="entry name" value="SECERNIN"/>
    <property type="match status" value="1"/>
</dbReference>
<sequence length="590" mass="67628">MNLKKLFLIVCILFATGILLSSQVSTTPECENCDSDLAEFPTDGCTVIIVGKDASVDGSVMTTHTCDCNMCDWTWRYVPAADHESGSVRKIYHISQYETWPPAEGLKWEKYKDDFTGLEIPQIPHTYAYFHGMFGYMNDQQLAISESTIGCRDKMKNSTPSAKIDLSMLTLLAVERCRTAREAIRFMGKITEKHGYGFHDDGEMLAVSDPNEVWIFEIMPVGPLWTPKSGKPGSIWCAQRVPDDHVSVCPNESRIGEINLKNPDYFMASSNVISYAVKNGYYDPKIGEPFNWKKAYSPSEYSATSSRGTRVRLWRFFDIVAPSSKISPDTPNMELPFSVKPDNKLSVQDVMNITRDKCEGTPFDPVRGLQGGPFKNPNYLPRPFKLDDLTYNTTRFISVNRAEYVTVTQCRDWLPDIIGGIVWLAFGAQDTSCFMPLYAGITKIPESFKIGDHWEFDRKSARWAFDYVDFHAQVVYSHAIKDVRKAQEKWEGSAVAKTLTVDKFAHELYKKDPAEARQFLTDYCVNNANRVIDAWWELGDQLLVKYNHLWLYDIKTRKTNKLEFPEWWLRELVKYDKLEPQEPPKKKEDK</sequence>
<comment type="caution">
    <text evidence="1">The sequence shown here is derived from an EMBL/GenBank/DDBJ whole genome shotgun (WGS) entry which is preliminary data.</text>
</comment>
<dbReference type="GO" id="GO:0070004">
    <property type="term" value="F:cysteine-type exopeptidase activity"/>
    <property type="evidence" value="ECO:0007669"/>
    <property type="project" value="InterPro"/>
</dbReference>
<dbReference type="Gene3D" id="3.60.60.10">
    <property type="entry name" value="Penicillin V Acylase, Chain A"/>
    <property type="match status" value="1"/>
</dbReference>